<dbReference type="GO" id="GO:0007091">
    <property type="term" value="P:metaphase/anaphase transition of mitotic cell cycle"/>
    <property type="evidence" value="ECO:0007669"/>
    <property type="project" value="TreeGrafter"/>
</dbReference>
<keyword evidence="10" id="KW-0862">Zinc</keyword>
<gene>
    <name evidence="17" type="ORF">MGAL_10B079906</name>
</gene>
<dbReference type="PROSITE" id="PS00485">
    <property type="entry name" value="A_DEAMINASE"/>
    <property type="match status" value="1"/>
</dbReference>
<dbReference type="SUPFAM" id="SSF51556">
    <property type="entry name" value="Metallo-dependent hydrolases"/>
    <property type="match status" value="1"/>
</dbReference>
<reference evidence="17" key="1">
    <citation type="submission" date="2018-11" db="EMBL/GenBank/DDBJ databases">
        <authorList>
            <person name="Alioto T."/>
            <person name="Alioto T."/>
        </authorList>
    </citation>
    <scope>NUCLEOTIDE SEQUENCE</scope>
</reference>
<dbReference type="InterPro" id="IPR019734">
    <property type="entry name" value="TPR_rpt"/>
</dbReference>
<dbReference type="OrthoDB" id="329563at2759"/>
<keyword evidence="7" id="KW-0677">Repeat</keyword>
<evidence type="ECO:0000256" key="7">
    <source>
        <dbReference type="ARBA" id="ARBA00022737"/>
    </source>
</evidence>
<protein>
    <recommendedName>
        <fullName evidence="5">Adenosine deaminase</fullName>
    </recommendedName>
    <alternativeName>
        <fullName evidence="13">Cell division cycle protein 27 homolog</fullName>
    </alternativeName>
</protein>
<dbReference type="GO" id="GO:0016814">
    <property type="term" value="F:hydrolase activity, acting on carbon-nitrogen (but not peptide) bonds, in cyclic amidines"/>
    <property type="evidence" value="ECO:0007669"/>
    <property type="project" value="UniProtKB-ARBA"/>
</dbReference>
<evidence type="ECO:0000256" key="12">
    <source>
        <dbReference type="ARBA" id="ARBA00038210"/>
    </source>
</evidence>
<dbReference type="PROSITE" id="PS50005">
    <property type="entry name" value="TPR"/>
    <property type="match status" value="6"/>
</dbReference>
<feature type="repeat" description="TPR" evidence="14">
    <location>
        <begin position="702"/>
        <end position="735"/>
    </location>
</feature>
<dbReference type="Pfam" id="PF00962">
    <property type="entry name" value="A_deaminase"/>
    <property type="match status" value="1"/>
</dbReference>
<feature type="repeat" description="TPR" evidence="14">
    <location>
        <begin position="770"/>
        <end position="803"/>
    </location>
</feature>
<evidence type="ECO:0000256" key="9">
    <source>
        <dbReference type="ARBA" id="ARBA00022803"/>
    </source>
</evidence>
<dbReference type="PANTHER" id="PTHR12558">
    <property type="entry name" value="CELL DIVISION CYCLE 16,23,27"/>
    <property type="match status" value="1"/>
</dbReference>
<dbReference type="Proteomes" id="UP000596742">
    <property type="component" value="Unassembled WGS sequence"/>
</dbReference>
<dbReference type="GO" id="GO:0046872">
    <property type="term" value="F:metal ion binding"/>
    <property type="evidence" value="ECO:0007669"/>
    <property type="project" value="UniProtKB-KW"/>
</dbReference>
<evidence type="ECO:0000256" key="10">
    <source>
        <dbReference type="ARBA" id="ARBA00022833"/>
    </source>
</evidence>
<keyword evidence="11" id="KW-0539">Nucleus</keyword>
<evidence type="ECO:0000256" key="8">
    <source>
        <dbReference type="ARBA" id="ARBA00022801"/>
    </source>
</evidence>
<dbReference type="Gene3D" id="1.25.40.10">
    <property type="entry name" value="Tetratricopeptide repeat domain"/>
    <property type="match status" value="3"/>
</dbReference>
<feature type="domain" description="Adenosine deaminase" evidence="16">
    <location>
        <begin position="7"/>
        <end position="336"/>
    </location>
</feature>
<dbReference type="GO" id="GO:0031145">
    <property type="term" value="P:anaphase-promoting complex-dependent catabolic process"/>
    <property type="evidence" value="ECO:0007669"/>
    <property type="project" value="TreeGrafter"/>
</dbReference>
<feature type="repeat" description="TPR" evidence="14">
    <location>
        <begin position="668"/>
        <end position="701"/>
    </location>
</feature>
<sequence length="927" mass="105057">MEKFKYKVELHVHLDGAVRPQTVLDIAKSRKIHMPHENIEEFKRDVVVYERSTLEVLLNCFRVFMPVIAGCRDAIYRIAYEFCEDSAKHNIKYVETRYCPHLLANTAEKREFAIKPGDISPRDVVDIVCTALEKGSKDFNITVKSILCSMTHRPEWSMEIVELCKEFKSRGVVAIDIAGDDFEPGVEPNECLHKQAFKVAFDEGIHRTVHAGENGPAEGVKEALEHMYAERIGHGYHVVDDEKLYQQCIKDQVHFEVCPFSSIRTGSVSEDLKKHPLLRFVKDGANYSINTDDPVVLDNNLDDDYLKCKEIGLTDEQIIQSIFNAARKCIASAQKYNQTPQPLIQNSTMSHTPENFPEATQINEKCPRVRRGSRLKDIPERSDITKNIIKPLFLSPLTPSFGFLPLDTPSPGGPGNIPYDTPSPMMENTLRAPGAPRRTVSVRGSQNHPVPPPVLNFSGNNTNTRENQPAGIQNNPPPVRRSSRLFGSNNSSSVKENNKSHGTKTRLQSPKALGRKSKTRSSKSQQELNKINKSEPTLDSKPVPQVPTQTQILQMQQQSLTGILHLLQCIGKAYQALSQYDCKKAIEMYEDLPIHQYNTAYVLCQLGRAYFELSEYQNAERLFGEARSLEPYHLEGMEIFSTTLWHLQREVELSALAQELTDMEKNSPEAWCATGNCFSLQKEHDTAIKFFQRAIQVDPNFAYAFTLLGHEYVFTEELDKAMSCFRNAIRVDPRHFNAWYGVGMIYYKQEKFDFAEVHFRKALHINPHSAALLCHIGVVQHAQQKSESALSTLNKAIATDPRNPLCKFHRASILFASDKHNEALKELEELKQIVPKESLVYFLIGKVHKKLGNTHFALMNFSWAMDLDPKGINNQIKEAIDKRYVTEDDESLARLNDTGLDDDIGLEDVVDGNEDLQLQAIESDESL</sequence>
<dbReference type="InterPro" id="IPR006650">
    <property type="entry name" value="A/AMP_deam_AS"/>
</dbReference>
<comment type="subcellular location">
    <subcellularLocation>
        <location evidence="3">Cell membrane</location>
        <topology evidence="3">Peripheral membrane protein</topology>
        <orientation evidence="3">Extracellular side</orientation>
    </subcellularLocation>
    <subcellularLocation>
        <location evidence="2">Nucleus</location>
    </subcellularLocation>
</comment>
<dbReference type="EMBL" id="UYJE01006823">
    <property type="protein sequence ID" value="VDI49328.1"/>
    <property type="molecule type" value="Genomic_DNA"/>
</dbReference>
<evidence type="ECO:0000256" key="11">
    <source>
        <dbReference type="ARBA" id="ARBA00023242"/>
    </source>
</evidence>
<keyword evidence="6" id="KW-0479">Metal-binding</keyword>
<dbReference type="PANTHER" id="PTHR12558:SF13">
    <property type="entry name" value="CELL DIVISION CYCLE PROTEIN 27 HOMOLOG"/>
    <property type="match status" value="1"/>
</dbReference>
<dbReference type="GO" id="GO:0005886">
    <property type="term" value="C:plasma membrane"/>
    <property type="evidence" value="ECO:0007669"/>
    <property type="project" value="UniProtKB-SubCell"/>
</dbReference>
<evidence type="ECO:0000256" key="13">
    <source>
        <dbReference type="ARBA" id="ARBA00039307"/>
    </source>
</evidence>
<dbReference type="GO" id="GO:0051301">
    <property type="term" value="P:cell division"/>
    <property type="evidence" value="ECO:0007669"/>
    <property type="project" value="TreeGrafter"/>
</dbReference>
<evidence type="ECO:0000256" key="14">
    <source>
        <dbReference type="PROSITE-ProRule" id="PRU00339"/>
    </source>
</evidence>
<comment type="similarity">
    <text evidence="12">Belongs to the APC3/CDC27 family.</text>
</comment>
<feature type="repeat" description="TPR" evidence="14">
    <location>
        <begin position="736"/>
        <end position="769"/>
    </location>
</feature>
<evidence type="ECO:0000259" key="16">
    <source>
        <dbReference type="Pfam" id="PF00962"/>
    </source>
</evidence>
<feature type="repeat" description="TPR" evidence="14">
    <location>
        <begin position="838"/>
        <end position="871"/>
    </location>
</feature>
<feature type="region of interest" description="Disordered" evidence="15">
    <location>
        <begin position="405"/>
        <end position="544"/>
    </location>
</feature>
<evidence type="ECO:0000256" key="15">
    <source>
        <dbReference type="SAM" id="MobiDB-lite"/>
    </source>
</evidence>
<accession>A0A8B6FHJ8</accession>
<dbReference type="GO" id="GO:0009168">
    <property type="term" value="P:purine ribonucleoside monophosphate biosynthetic process"/>
    <property type="evidence" value="ECO:0007669"/>
    <property type="project" value="InterPro"/>
</dbReference>
<proteinExistence type="inferred from homology"/>
<dbReference type="InterPro" id="IPR001365">
    <property type="entry name" value="A_deaminase_dom"/>
</dbReference>
<evidence type="ECO:0000256" key="1">
    <source>
        <dbReference type="ARBA" id="ARBA00001947"/>
    </source>
</evidence>
<dbReference type="AlphaFoldDB" id="A0A8B6FHJ8"/>
<dbReference type="Pfam" id="PF13181">
    <property type="entry name" value="TPR_8"/>
    <property type="match status" value="1"/>
</dbReference>
<dbReference type="InterPro" id="IPR006330">
    <property type="entry name" value="Ado/ade_deaminase"/>
</dbReference>
<feature type="compositionally biased region" description="Polar residues" evidence="15">
    <location>
        <begin position="457"/>
        <end position="474"/>
    </location>
</feature>
<dbReference type="FunFam" id="1.25.40.10:FF:000051">
    <property type="entry name" value="Cell division cycle protein 27 isoform X3"/>
    <property type="match status" value="1"/>
</dbReference>
<dbReference type="SUPFAM" id="SSF48452">
    <property type="entry name" value="TPR-like"/>
    <property type="match status" value="2"/>
</dbReference>
<dbReference type="NCBIfam" id="TIGR01430">
    <property type="entry name" value="aden_deam"/>
    <property type="match status" value="1"/>
</dbReference>
<evidence type="ECO:0000313" key="17">
    <source>
        <dbReference type="EMBL" id="VDI49328.1"/>
    </source>
</evidence>
<dbReference type="GO" id="GO:0016567">
    <property type="term" value="P:protein ubiquitination"/>
    <property type="evidence" value="ECO:0007669"/>
    <property type="project" value="TreeGrafter"/>
</dbReference>
<dbReference type="GO" id="GO:0019239">
    <property type="term" value="F:deaminase activity"/>
    <property type="evidence" value="ECO:0007669"/>
    <property type="project" value="InterPro"/>
</dbReference>
<dbReference type="FunFam" id="1.25.40.10:FF:000018">
    <property type="entry name" value="Cell division cycle protein 27 homolog B"/>
    <property type="match status" value="1"/>
</dbReference>
<evidence type="ECO:0000256" key="4">
    <source>
        <dbReference type="ARBA" id="ARBA00006676"/>
    </source>
</evidence>
<comment type="cofactor">
    <cofactor evidence="1">
        <name>Zn(2+)</name>
        <dbReference type="ChEBI" id="CHEBI:29105"/>
    </cofactor>
</comment>
<dbReference type="SMART" id="SM00028">
    <property type="entry name" value="TPR"/>
    <property type="match status" value="7"/>
</dbReference>
<evidence type="ECO:0000256" key="6">
    <source>
        <dbReference type="ARBA" id="ARBA00022723"/>
    </source>
</evidence>
<feature type="repeat" description="TPR" evidence="14">
    <location>
        <begin position="600"/>
        <end position="633"/>
    </location>
</feature>
<evidence type="ECO:0000256" key="5">
    <source>
        <dbReference type="ARBA" id="ARBA00018099"/>
    </source>
</evidence>
<keyword evidence="9 14" id="KW-0802">TPR repeat</keyword>
<dbReference type="Pfam" id="PF00515">
    <property type="entry name" value="TPR_1"/>
    <property type="match status" value="2"/>
</dbReference>
<comment type="caution">
    <text evidence="17">The sequence shown here is derived from an EMBL/GenBank/DDBJ whole genome shotgun (WGS) entry which is preliminary data.</text>
</comment>
<dbReference type="PROSITE" id="PS50293">
    <property type="entry name" value="TPR_REGION"/>
    <property type="match status" value="1"/>
</dbReference>
<evidence type="ECO:0000313" key="18">
    <source>
        <dbReference type="Proteomes" id="UP000596742"/>
    </source>
</evidence>
<dbReference type="GO" id="GO:0005680">
    <property type="term" value="C:anaphase-promoting complex"/>
    <property type="evidence" value="ECO:0007669"/>
    <property type="project" value="TreeGrafter"/>
</dbReference>
<evidence type="ECO:0000256" key="3">
    <source>
        <dbReference type="ARBA" id="ARBA00004296"/>
    </source>
</evidence>
<evidence type="ECO:0000256" key="2">
    <source>
        <dbReference type="ARBA" id="ARBA00004123"/>
    </source>
</evidence>
<feature type="compositionally biased region" description="Low complexity" evidence="15">
    <location>
        <begin position="484"/>
        <end position="495"/>
    </location>
</feature>
<keyword evidence="8" id="KW-0378">Hydrolase</keyword>
<dbReference type="GO" id="GO:0005737">
    <property type="term" value="C:cytoplasm"/>
    <property type="evidence" value="ECO:0007669"/>
    <property type="project" value="TreeGrafter"/>
</dbReference>
<keyword evidence="18" id="KW-1185">Reference proteome</keyword>
<dbReference type="Gene3D" id="3.20.20.140">
    <property type="entry name" value="Metal-dependent hydrolases"/>
    <property type="match status" value="1"/>
</dbReference>
<dbReference type="InterPro" id="IPR011990">
    <property type="entry name" value="TPR-like_helical_dom_sf"/>
</dbReference>
<dbReference type="InterPro" id="IPR032466">
    <property type="entry name" value="Metal_Hydrolase"/>
</dbReference>
<name>A0A8B6FHJ8_MYTGA</name>
<comment type="similarity">
    <text evidence="4">Belongs to the metallo-dependent hydrolases superfamily. Adenosine and AMP deaminases family.</text>
</comment>
<organism evidence="17 18">
    <name type="scientific">Mytilus galloprovincialis</name>
    <name type="common">Mediterranean mussel</name>
    <dbReference type="NCBI Taxonomy" id="29158"/>
    <lineage>
        <taxon>Eukaryota</taxon>
        <taxon>Metazoa</taxon>
        <taxon>Spiralia</taxon>
        <taxon>Lophotrochozoa</taxon>
        <taxon>Mollusca</taxon>
        <taxon>Bivalvia</taxon>
        <taxon>Autobranchia</taxon>
        <taxon>Pteriomorphia</taxon>
        <taxon>Mytilida</taxon>
        <taxon>Mytiloidea</taxon>
        <taxon>Mytilidae</taxon>
        <taxon>Mytilinae</taxon>
        <taxon>Mytilus</taxon>
    </lineage>
</organism>